<organism evidence="2 3">
    <name type="scientific">Paenibacillus cremeus</name>
    <dbReference type="NCBI Taxonomy" id="2163881"/>
    <lineage>
        <taxon>Bacteria</taxon>
        <taxon>Bacillati</taxon>
        <taxon>Bacillota</taxon>
        <taxon>Bacilli</taxon>
        <taxon>Bacillales</taxon>
        <taxon>Paenibacillaceae</taxon>
        <taxon>Paenibacillus</taxon>
    </lineage>
</organism>
<dbReference type="EMBL" id="VNJI01000031">
    <property type="protein sequence ID" value="TVY07841.1"/>
    <property type="molecule type" value="Genomic_DNA"/>
</dbReference>
<evidence type="ECO:0000259" key="1">
    <source>
        <dbReference type="PROSITE" id="PS51186"/>
    </source>
</evidence>
<gene>
    <name evidence="2" type="ORF">FPZ49_22050</name>
</gene>
<dbReference type="Pfam" id="PF13673">
    <property type="entry name" value="Acetyltransf_10"/>
    <property type="match status" value="1"/>
</dbReference>
<dbReference type="OrthoDB" id="1178186at2"/>
<dbReference type="InterPro" id="IPR000182">
    <property type="entry name" value="GNAT_dom"/>
</dbReference>
<keyword evidence="3" id="KW-1185">Reference proteome</keyword>
<sequence length="142" mass="16589">MEIKRIEKEQAWQLRHEVMWPERELAYVILEDDDAGVHYGLFVQERLVSVVSLFIDGTEAQFRKFATRVSEQGKGYGSQLLKHMLQEAEEACVQRIFCNARSNKAAFYRKFGLVETETTFTKGGKQYVIMEKSMDNSRREAR</sequence>
<name>A0A559K6U0_9BACL</name>
<feature type="domain" description="N-acetyltransferase" evidence="1">
    <location>
        <begin position="1"/>
        <end position="135"/>
    </location>
</feature>
<dbReference type="PROSITE" id="PS51186">
    <property type="entry name" value="GNAT"/>
    <property type="match status" value="1"/>
</dbReference>
<evidence type="ECO:0000313" key="3">
    <source>
        <dbReference type="Proteomes" id="UP000317036"/>
    </source>
</evidence>
<dbReference type="SUPFAM" id="SSF55729">
    <property type="entry name" value="Acyl-CoA N-acyltransferases (Nat)"/>
    <property type="match status" value="1"/>
</dbReference>
<dbReference type="Proteomes" id="UP000317036">
    <property type="component" value="Unassembled WGS sequence"/>
</dbReference>
<dbReference type="RefSeq" id="WP_144850990.1">
    <property type="nucleotide sequence ID" value="NZ_VNJI01000031.1"/>
</dbReference>
<dbReference type="Gene3D" id="3.40.630.30">
    <property type="match status" value="1"/>
</dbReference>
<accession>A0A559K6U0</accession>
<proteinExistence type="predicted"/>
<comment type="caution">
    <text evidence="2">The sequence shown here is derived from an EMBL/GenBank/DDBJ whole genome shotgun (WGS) entry which is preliminary data.</text>
</comment>
<dbReference type="CDD" id="cd04301">
    <property type="entry name" value="NAT_SF"/>
    <property type="match status" value="1"/>
</dbReference>
<dbReference type="GO" id="GO:0016747">
    <property type="term" value="F:acyltransferase activity, transferring groups other than amino-acyl groups"/>
    <property type="evidence" value="ECO:0007669"/>
    <property type="project" value="InterPro"/>
</dbReference>
<keyword evidence="2" id="KW-0808">Transferase</keyword>
<dbReference type="InterPro" id="IPR016181">
    <property type="entry name" value="Acyl_CoA_acyltransferase"/>
</dbReference>
<evidence type="ECO:0000313" key="2">
    <source>
        <dbReference type="EMBL" id="TVY07841.1"/>
    </source>
</evidence>
<reference evidence="2 3" key="1">
    <citation type="submission" date="2019-07" db="EMBL/GenBank/DDBJ databases">
        <authorList>
            <person name="Kim J."/>
        </authorList>
    </citation>
    <scope>NUCLEOTIDE SEQUENCE [LARGE SCALE GENOMIC DNA]</scope>
    <source>
        <strain evidence="2 3">JC52</strain>
    </source>
</reference>
<protein>
    <submittedName>
        <fullName evidence="2">GNAT family N-acetyltransferase</fullName>
    </submittedName>
</protein>
<dbReference type="AlphaFoldDB" id="A0A559K6U0"/>